<evidence type="ECO:0000313" key="7">
    <source>
        <dbReference type="Proteomes" id="UP000837801"/>
    </source>
</evidence>
<organism evidence="6 7">
    <name type="scientific">[Candida] railenensis</name>
    <dbReference type="NCBI Taxonomy" id="45579"/>
    <lineage>
        <taxon>Eukaryota</taxon>
        <taxon>Fungi</taxon>
        <taxon>Dikarya</taxon>
        <taxon>Ascomycota</taxon>
        <taxon>Saccharomycotina</taxon>
        <taxon>Pichiomycetes</taxon>
        <taxon>Debaryomycetaceae</taxon>
        <taxon>Kurtzmaniella</taxon>
    </lineage>
</organism>
<protein>
    <recommendedName>
        <fullName evidence="2">Structural maintenance of chromosomes protein 5</fullName>
    </recommendedName>
</protein>
<dbReference type="AlphaFoldDB" id="A0A9P0QKE8"/>
<dbReference type="SUPFAM" id="SSF52540">
    <property type="entry name" value="P-loop containing nucleoside triphosphate hydrolases"/>
    <property type="match status" value="1"/>
</dbReference>
<feature type="coiled-coil region" evidence="4">
    <location>
        <begin position="771"/>
        <end position="840"/>
    </location>
</feature>
<dbReference type="OrthoDB" id="10254973at2759"/>
<dbReference type="GO" id="GO:0030915">
    <property type="term" value="C:Smc5-Smc6 complex"/>
    <property type="evidence" value="ECO:0007669"/>
    <property type="project" value="TreeGrafter"/>
</dbReference>
<dbReference type="Proteomes" id="UP000837801">
    <property type="component" value="Unassembled WGS sequence"/>
</dbReference>
<reference evidence="6" key="1">
    <citation type="submission" date="2022-03" db="EMBL/GenBank/DDBJ databases">
        <authorList>
            <person name="Legras J.-L."/>
            <person name="Devillers H."/>
            <person name="Grondin C."/>
        </authorList>
    </citation>
    <scope>NUCLEOTIDE SEQUENCE</scope>
    <source>
        <strain evidence="6">CLIB 1423</strain>
    </source>
</reference>
<evidence type="ECO:0000256" key="3">
    <source>
        <dbReference type="ARBA" id="ARBA00023054"/>
    </source>
</evidence>
<dbReference type="PANTHER" id="PTHR45916:SF1">
    <property type="entry name" value="STRUCTURAL MAINTENANCE OF CHROMOSOMES PROTEIN 5"/>
    <property type="match status" value="1"/>
</dbReference>
<dbReference type="EMBL" id="CAKXYY010000001">
    <property type="protein sequence ID" value="CAH2350271.1"/>
    <property type="molecule type" value="Genomic_DNA"/>
</dbReference>
<dbReference type="GO" id="GO:0003697">
    <property type="term" value="F:single-stranded DNA binding"/>
    <property type="evidence" value="ECO:0007669"/>
    <property type="project" value="TreeGrafter"/>
</dbReference>
<dbReference type="Gene3D" id="3.40.50.300">
    <property type="entry name" value="P-loop containing nucleotide triphosphate hydrolases"/>
    <property type="match status" value="2"/>
</dbReference>
<dbReference type="InterPro" id="IPR027417">
    <property type="entry name" value="P-loop_NTPase"/>
</dbReference>
<evidence type="ECO:0000256" key="1">
    <source>
        <dbReference type="ARBA" id="ARBA00010171"/>
    </source>
</evidence>
<accession>A0A9P0QKE8</accession>
<gene>
    <name evidence="6" type="ORF">CLIB1423_01S06326</name>
</gene>
<feature type="coiled-coil region" evidence="4">
    <location>
        <begin position="676"/>
        <end position="717"/>
    </location>
</feature>
<evidence type="ECO:0000256" key="2">
    <source>
        <dbReference type="ARBA" id="ARBA00018687"/>
    </source>
</evidence>
<dbReference type="GO" id="GO:0007059">
    <property type="term" value="P:chromosome segregation"/>
    <property type="evidence" value="ECO:0007669"/>
    <property type="project" value="UniProtKB-ARBA"/>
</dbReference>
<sequence>MSPSVDVVKRRRITKQEPGIVGSNGDSNNLNPVGSSTSKFKPGYLIQVKVWNFTTYTYGEFNLSPTLNMIIGPNGTGKSTLVSAICLGLGGKIDLIKRKSMKSMIKSGFEESKIIITLKGREENEEFIIERKFTERESKWRLNGNRSDEKSIRKLVLSFNIQLDNLCHFLPQERVAEFAGLSPEKLLLETERTIGDGSLLSMHENLIRNDNDIVELKLKIDQTEKAYANLMEEKDRLQEEAKKYEEYQTKTQDLNNHVKLIPYAQIQDLKLKQKHLKKERDLAKKAIEKFNSNSKPIQTELTKFEKSYDRELKELEQLDLSKESVLNEFKDQHRSKLQDKEKIAELKHAITQLKARSSRKLEELEQRKVECDEIKRKIANDFPESQSHRFNEDHIERLRVSRDEKHSELEEINRELEELERILRPKKQHFENLEQEMNENKERLTSTDKLVVLQNAIQNNRSRGGNSGGNTTELLTNTFGAHRLLRKNYLPEYKGKYFEAPVVSCEISDKRYCKYLEKVIDNNTLLCLSFNDKQYYDEVNKIVFQKYNAPMRVITKQAPQSKIPVRDIKKFGFDGYLSDFISGPMEVLNMLNEISKLNQIPVSVNPLSEAQLNKLLNGERVPFTKFLSGDNLFSISRSRYGSKQLFYTTEKVPEAKLFSSTTGLTEHAKGEIETSIRDIKNQMQNIIAEVETFKENISSLKKARAEAKDKFDTLTSQFEDIIKLKNLKVTLEGRLWTKEAQMKKLAEESNRDCSEKIMQIDARIKQKYHSIANAELKNATLLRSLTEYSAQICHREFICLQWENRIATAKGLLIDLEGRKEQLQSDYAAAKAKYDEIKKSDAAKKIQEQSSSYTDEERQILGNLAAMYLDSNTLTEVNIRDKIKLIEEERSLMSTVDQSSMEALRRKLQEIEFADKELPILKSNERKLARRIELIRSEWEPQITDLINKISQTFRKRFTSVASDGQVEIGKADRFKNWKLQILVKFRENSDLKILDHQSQSGGERAVSTIFFIMSLQGLTEAPFRVVDEINQGMDPKNEKMAHKYLVHTACANKSSQYFLVTPKLLTGLYYHPDMMIHCIYTDSNYSSDNNDRKKKSKPSDFLDFARKLAITT</sequence>
<feature type="domain" description="RecF/RecN/SMC N-terminal" evidence="5">
    <location>
        <begin position="45"/>
        <end position="1062"/>
    </location>
</feature>
<feature type="coiled-coil region" evidence="4">
    <location>
        <begin position="213"/>
        <end position="450"/>
    </location>
</feature>
<keyword evidence="7" id="KW-1185">Reference proteome</keyword>
<comment type="similarity">
    <text evidence="1">Belongs to the SMC family. SMC5 subfamily.</text>
</comment>
<dbReference type="Pfam" id="PF02463">
    <property type="entry name" value="SMC_N"/>
    <property type="match status" value="1"/>
</dbReference>
<name>A0A9P0QKE8_9ASCO</name>
<dbReference type="InterPro" id="IPR003395">
    <property type="entry name" value="RecF/RecN/SMC_N"/>
</dbReference>
<dbReference type="GO" id="GO:0005634">
    <property type="term" value="C:nucleus"/>
    <property type="evidence" value="ECO:0007669"/>
    <property type="project" value="TreeGrafter"/>
</dbReference>
<dbReference type="PANTHER" id="PTHR45916">
    <property type="entry name" value="STRUCTURAL MAINTENANCE OF CHROMOSOMES PROTEIN 5"/>
    <property type="match status" value="1"/>
</dbReference>
<proteinExistence type="inferred from homology"/>
<dbReference type="GO" id="GO:0000724">
    <property type="term" value="P:double-strand break repair via homologous recombination"/>
    <property type="evidence" value="ECO:0007669"/>
    <property type="project" value="TreeGrafter"/>
</dbReference>
<evidence type="ECO:0000313" key="6">
    <source>
        <dbReference type="EMBL" id="CAH2350271.1"/>
    </source>
</evidence>
<evidence type="ECO:0000256" key="4">
    <source>
        <dbReference type="SAM" id="Coils"/>
    </source>
</evidence>
<evidence type="ECO:0000259" key="5">
    <source>
        <dbReference type="Pfam" id="PF02463"/>
    </source>
</evidence>
<keyword evidence="3 4" id="KW-0175">Coiled coil</keyword>
<comment type="caution">
    <text evidence="6">The sequence shown here is derived from an EMBL/GenBank/DDBJ whole genome shotgun (WGS) entry which is preliminary data.</text>
</comment>